<dbReference type="EMBL" id="CAJVPM010014310">
    <property type="protein sequence ID" value="CAG8600468.1"/>
    <property type="molecule type" value="Genomic_DNA"/>
</dbReference>
<evidence type="ECO:0000313" key="1">
    <source>
        <dbReference type="EMBL" id="CAG8600468.1"/>
    </source>
</evidence>
<protein>
    <submittedName>
        <fullName evidence="1">4199_t:CDS:1</fullName>
    </submittedName>
</protein>
<evidence type="ECO:0000313" key="2">
    <source>
        <dbReference type="Proteomes" id="UP000789860"/>
    </source>
</evidence>
<comment type="caution">
    <text evidence="1">The sequence shown here is derived from an EMBL/GenBank/DDBJ whole genome shotgun (WGS) entry which is preliminary data.</text>
</comment>
<organism evidence="1 2">
    <name type="scientific">Scutellospora calospora</name>
    <dbReference type="NCBI Taxonomy" id="85575"/>
    <lineage>
        <taxon>Eukaryota</taxon>
        <taxon>Fungi</taxon>
        <taxon>Fungi incertae sedis</taxon>
        <taxon>Mucoromycota</taxon>
        <taxon>Glomeromycotina</taxon>
        <taxon>Glomeromycetes</taxon>
        <taxon>Diversisporales</taxon>
        <taxon>Gigasporaceae</taxon>
        <taxon>Scutellospora</taxon>
    </lineage>
</organism>
<name>A0ACA9MNL4_9GLOM</name>
<gene>
    <name evidence="1" type="ORF">SCALOS_LOCUS6907</name>
</gene>
<accession>A0ACA9MNL4</accession>
<sequence length="65" mass="7591">MLKIQEDQIKQAFNYHAIKIVKNEVQRYFAIDLDDSTLFSENPNFTDITAKSMLNLVNEDKVVEI</sequence>
<keyword evidence="2" id="KW-1185">Reference proteome</keyword>
<dbReference type="Proteomes" id="UP000789860">
    <property type="component" value="Unassembled WGS sequence"/>
</dbReference>
<reference evidence="1" key="1">
    <citation type="submission" date="2021-06" db="EMBL/GenBank/DDBJ databases">
        <authorList>
            <person name="Kallberg Y."/>
            <person name="Tangrot J."/>
            <person name="Rosling A."/>
        </authorList>
    </citation>
    <scope>NUCLEOTIDE SEQUENCE</scope>
    <source>
        <strain evidence="1">AU212A</strain>
    </source>
</reference>
<proteinExistence type="predicted"/>